<gene>
    <name evidence="3" type="ORF">CCALI_00449</name>
</gene>
<evidence type="ECO:0000256" key="1">
    <source>
        <dbReference type="SAM" id="MobiDB-lite"/>
    </source>
</evidence>
<keyword evidence="3" id="KW-0489">Methyltransferase</keyword>
<organism evidence="3 4">
    <name type="scientific">Chthonomonas calidirosea (strain DSM 23976 / ICMP 18418 / T49)</name>
    <dbReference type="NCBI Taxonomy" id="1303518"/>
    <lineage>
        <taxon>Bacteria</taxon>
        <taxon>Bacillati</taxon>
        <taxon>Armatimonadota</taxon>
        <taxon>Chthonomonadia</taxon>
        <taxon>Chthonomonadales</taxon>
        <taxon>Chthonomonadaceae</taxon>
        <taxon>Chthonomonas</taxon>
    </lineage>
</organism>
<dbReference type="AlphaFoldDB" id="S0EWY1"/>
<feature type="domain" description="DUF1156" evidence="2">
    <location>
        <begin position="14"/>
        <end position="67"/>
    </location>
</feature>
<sequence length="998" mass="111056">MIPKGCKRLAEVDFPIAEVSKQAAREKSIRHGHPSTLHLWWARRPLASCRAVLLGLLFPDPCDPLCPGDFKAKARELLPKVGCGSGESDEALRRGLLKFIADFANWDLATNQTYLEVSRALVQAAYPEEPPLVVDPFAGGGSIPLEALRLGCETFASDLNPVACLILKVMLEVIPRHGPKLAEELRRVGAEIKRQAEMELAELYPKDPDGATPIAYLWARTVRCESPNCGAEIPLMRSFWLCKKPNRKRALRYRVERAWGKPPEVVFEVFEPASEREVPPGTVSRARATCLCCGMVLPPERVRAQLVAQRGGGDVVFDDKGRRIGGARLLAVVTLKPGETGRHYRLPTERDYAAVYRAQERLAKLLEEWERGGKQGLCPVPDEPLPLMSGTFNVPIYGMNRWGDLFTARQKVALVTLARLVRERPASEDGAVREEMALVVNRLADGNSSLTRWQNGPEKISNNYSRQALPIVWDFAEACIFADATRSLASMFEWVAEYARAQCGFHPGQVQPADAAEHPLPDETAHVWFTDPPYYFAVPYADLSDFFFVWLKRALPGHPLLRDPFDPQNPLTPKAREVCEMKHWNPDRYADKDKAFFEEGMRRAFAEGRRVLREDGVASVVFAHKTTEGWEALLSGLIKGGWTITGSWPIATEMASRLRARESAALATSVHLICRPRPEDAPVGDWADVLRELPKRVGDWMERLQAEGIRGADLVFACIGPALEIFSRYRKVETAEGREVKLAAYLEKVWEVVGRTALENVLGTEEAKARNGAAGALEEDARLTALFLWTLQTTEGQNGGDENPTEDDEEETEEDEESPSKGATRGYSLVFDVVRRFAQPLGIDLPSWERRIIETNKGVVRLLAVSERAGQLFADDGAMASAEWIAEAPAKTSQLTLFSELEGERAPKVGRRDGRRKALMTPGDVEFPQDRAATTLDRLHAAMLLQAWGQTSALRALLKAEQERGPDFLRLANALSALYPKGSEEKRLLDAMLLAVPR</sequence>
<dbReference type="STRING" id="454171.CP488_00707"/>
<dbReference type="HOGENOM" id="CLU_007795_2_0_0"/>
<accession>S0EWY1</accession>
<feature type="compositionally biased region" description="Acidic residues" evidence="1">
    <location>
        <begin position="803"/>
        <end position="817"/>
    </location>
</feature>
<evidence type="ECO:0000313" key="3">
    <source>
        <dbReference type="EMBL" id="CCW34283.1"/>
    </source>
</evidence>
<dbReference type="PATRIC" id="fig|1303518.3.peg.455"/>
<keyword evidence="4" id="KW-1185">Reference proteome</keyword>
<dbReference type="InterPro" id="IPR029063">
    <property type="entry name" value="SAM-dependent_MTases_sf"/>
</dbReference>
<dbReference type="Proteomes" id="UP000014227">
    <property type="component" value="Chromosome I"/>
</dbReference>
<dbReference type="GO" id="GO:0008168">
    <property type="term" value="F:methyltransferase activity"/>
    <property type="evidence" value="ECO:0007669"/>
    <property type="project" value="UniProtKB-KW"/>
</dbReference>
<dbReference type="InParanoid" id="S0EWY1"/>
<reference evidence="4" key="1">
    <citation type="submission" date="2013-03" db="EMBL/GenBank/DDBJ databases">
        <title>Genome sequence of Chthonomonas calidirosea, the first sequenced genome from the Armatimonadetes phylum (formally candidate division OP10).</title>
        <authorList>
            <person name="Lee K.C.Y."/>
            <person name="Morgan X.C."/>
            <person name="Dunfield P.F."/>
            <person name="Tamas I."/>
            <person name="Houghton K.M."/>
            <person name="Vyssotski M."/>
            <person name="Ryan J.L.J."/>
            <person name="Lagutin K."/>
            <person name="McDonald I.R."/>
            <person name="Stott M.B."/>
        </authorList>
    </citation>
    <scope>NUCLEOTIDE SEQUENCE [LARGE SCALE GENOMIC DNA]</scope>
    <source>
        <strain evidence="4">DSM 23976 / ICMP 18418 / T49</strain>
    </source>
</reference>
<keyword evidence="3" id="KW-0808">Transferase</keyword>
<name>S0EWY1_CHTCT</name>
<feature type="region of interest" description="Disordered" evidence="1">
    <location>
        <begin position="794"/>
        <end position="823"/>
    </location>
</feature>
<evidence type="ECO:0000259" key="2">
    <source>
        <dbReference type="Pfam" id="PF06634"/>
    </source>
</evidence>
<protein>
    <submittedName>
        <fullName evidence="3">Adenine-specific DNA methylase containing a Zn-ribbon</fullName>
    </submittedName>
</protein>
<dbReference type="REBASE" id="65927">
    <property type="entry name" value="M.CcaT49ORF449P"/>
</dbReference>
<proteinExistence type="predicted"/>
<evidence type="ECO:0000313" key="4">
    <source>
        <dbReference type="Proteomes" id="UP000014227"/>
    </source>
</evidence>
<dbReference type="KEGG" id="ccz:CCALI_00449"/>
<dbReference type="SUPFAM" id="SSF53335">
    <property type="entry name" value="S-adenosyl-L-methionine-dependent methyltransferases"/>
    <property type="match status" value="1"/>
</dbReference>
<dbReference type="Gene3D" id="3.40.50.150">
    <property type="entry name" value="Vaccinia Virus protein VP39"/>
    <property type="match status" value="2"/>
</dbReference>
<dbReference type="GO" id="GO:0032259">
    <property type="term" value="P:methylation"/>
    <property type="evidence" value="ECO:0007669"/>
    <property type="project" value="UniProtKB-KW"/>
</dbReference>
<dbReference type="eggNOG" id="COG1743">
    <property type="taxonomic scope" value="Bacteria"/>
</dbReference>
<dbReference type="EMBL" id="HF951689">
    <property type="protein sequence ID" value="CCW34283.1"/>
    <property type="molecule type" value="Genomic_DNA"/>
</dbReference>
<dbReference type="Pfam" id="PF06634">
    <property type="entry name" value="DUF1156"/>
    <property type="match status" value="1"/>
</dbReference>
<dbReference type="InterPro" id="IPR009537">
    <property type="entry name" value="DUF1156"/>
</dbReference>